<dbReference type="Pfam" id="PF00067">
    <property type="entry name" value="p450"/>
    <property type="match status" value="1"/>
</dbReference>
<dbReference type="PRINTS" id="PR00465">
    <property type="entry name" value="EP450IV"/>
</dbReference>
<dbReference type="GO" id="GO:0005506">
    <property type="term" value="F:iron ion binding"/>
    <property type="evidence" value="ECO:0007669"/>
    <property type="project" value="InterPro"/>
</dbReference>
<sequence length="503" mass="57561">MLDTYARQLLESTNLKDKPWLVGSTATLAFIALAYSLTNRKLDDIPMVPYTWPIFGSTVLYNKNKTGFLKACDEKYGSVYKAHLFGKIVTIVGMDHAAEVFSHPDLSFNVSQEKRFQALHFFKRYPYKLPKTSVQDAIVKELNPNLKEYSSRALTRFNIYFKERLGEGKEVTQLSQFISEGVASAVVSAFFGDEICEKTPMVSVFMQMLGSVSGEFNMGLAHQVLPWFHEKYMAWYYPRMDGMNKAREGLRAIVDEQLRNRFKNGHNEESDFFKWAMTLHIKEYSQENVETLTTFVVVFFFVGVLTTVATAVGMLQGLLRNAQLVQGIREEQEQAITDEINEQQARGKISMDEPDRDLFFVKNAASVYRRLVKLDSFLREAFRFGGNDLGHAHTNITQHDVVLKSGAVIRPGDEVYINFWHLHFHYPSKDEKPLNEFNPFRHVGDKSVTKVGEDFVSFGMGKHACPGRWFATHQIKGIISSAIRLYDIESTGNDSMKFTRRSQ</sequence>
<evidence type="ECO:0000256" key="2">
    <source>
        <dbReference type="ARBA" id="ARBA00010617"/>
    </source>
</evidence>
<comment type="cofactor">
    <cofactor evidence="1 5">
        <name>heme</name>
        <dbReference type="ChEBI" id="CHEBI:30413"/>
    </cofactor>
</comment>
<dbReference type="InterPro" id="IPR002403">
    <property type="entry name" value="Cyt_P450_E_grp-IV"/>
</dbReference>
<dbReference type="OrthoDB" id="1844152at2759"/>
<dbReference type="PANTHER" id="PTHR46206">
    <property type="entry name" value="CYTOCHROME P450"/>
    <property type="match status" value="1"/>
</dbReference>
<comment type="similarity">
    <text evidence="2 6">Belongs to the cytochrome P450 family.</text>
</comment>
<gene>
    <name evidence="8" type="ORF">DM01DRAFT_1409071</name>
</gene>
<keyword evidence="7" id="KW-0472">Membrane</keyword>
<reference evidence="8 9" key="1">
    <citation type="submission" date="2016-07" db="EMBL/GenBank/DDBJ databases">
        <title>Pervasive Adenine N6-methylation of Active Genes in Fungi.</title>
        <authorList>
            <consortium name="DOE Joint Genome Institute"/>
            <person name="Mondo S.J."/>
            <person name="Dannebaum R.O."/>
            <person name="Kuo R.C."/>
            <person name="Labutti K."/>
            <person name="Haridas S."/>
            <person name="Kuo A."/>
            <person name="Salamov A."/>
            <person name="Ahrendt S.R."/>
            <person name="Lipzen A."/>
            <person name="Sullivan W."/>
            <person name="Andreopoulos W.B."/>
            <person name="Clum A."/>
            <person name="Lindquist E."/>
            <person name="Daum C."/>
            <person name="Ramamoorthy G.K."/>
            <person name="Gryganskyi A."/>
            <person name="Culley D."/>
            <person name="Magnuson J.K."/>
            <person name="James T.Y."/>
            <person name="O'Malley M.A."/>
            <person name="Stajich J.E."/>
            <person name="Spatafora J.W."/>
            <person name="Visel A."/>
            <person name="Grigoriev I.V."/>
        </authorList>
    </citation>
    <scope>NUCLEOTIDE SEQUENCE [LARGE SCALE GENOMIC DNA]</scope>
    <source>
        <strain evidence="8 9">NRRL 3301</strain>
    </source>
</reference>
<keyword evidence="4 5" id="KW-0408">Iron</keyword>
<accession>A0A1X2GCH4</accession>
<dbReference type="GO" id="GO:0020037">
    <property type="term" value="F:heme binding"/>
    <property type="evidence" value="ECO:0007669"/>
    <property type="project" value="InterPro"/>
</dbReference>
<keyword evidence="6" id="KW-0503">Monooxygenase</keyword>
<evidence type="ECO:0000256" key="7">
    <source>
        <dbReference type="SAM" id="Phobius"/>
    </source>
</evidence>
<dbReference type="SUPFAM" id="SSF48264">
    <property type="entry name" value="Cytochrome P450"/>
    <property type="match status" value="1"/>
</dbReference>
<feature type="transmembrane region" description="Helical" evidence="7">
    <location>
        <begin position="292"/>
        <end position="315"/>
    </location>
</feature>
<keyword evidence="7" id="KW-1133">Transmembrane helix</keyword>
<feature type="binding site" description="axial binding residue" evidence="5">
    <location>
        <position position="465"/>
    </location>
    <ligand>
        <name>heme</name>
        <dbReference type="ChEBI" id="CHEBI:30413"/>
    </ligand>
    <ligandPart>
        <name>Fe</name>
        <dbReference type="ChEBI" id="CHEBI:18248"/>
    </ligandPart>
</feature>
<keyword evidence="5 6" id="KW-0349">Heme</keyword>
<dbReference type="STRING" id="101127.A0A1X2GCH4"/>
<evidence type="ECO:0000256" key="5">
    <source>
        <dbReference type="PIRSR" id="PIRSR602403-1"/>
    </source>
</evidence>
<dbReference type="GO" id="GO:0004497">
    <property type="term" value="F:monooxygenase activity"/>
    <property type="evidence" value="ECO:0007669"/>
    <property type="project" value="UniProtKB-KW"/>
</dbReference>
<organism evidence="8 9">
    <name type="scientific">Hesseltinella vesiculosa</name>
    <dbReference type="NCBI Taxonomy" id="101127"/>
    <lineage>
        <taxon>Eukaryota</taxon>
        <taxon>Fungi</taxon>
        <taxon>Fungi incertae sedis</taxon>
        <taxon>Mucoromycota</taxon>
        <taxon>Mucoromycotina</taxon>
        <taxon>Mucoromycetes</taxon>
        <taxon>Mucorales</taxon>
        <taxon>Cunninghamellaceae</taxon>
        <taxon>Hesseltinella</taxon>
    </lineage>
</organism>
<keyword evidence="9" id="KW-1185">Reference proteome</keyword>
<dbReference type="InterPro" id="IPR001128">
    <property type="entry name" value="Cyt_P450"/>
</dbReference>
<keyword evidence="7" id="KW-0812">Transmembrane</keyword>
<dbReference type="PROSITE" id="PS00086">
    <property type="entry name" value="CYTOCHROME_P450"/>
    <property type="match status" value="1"/>
</dbReference>
<proteinExistence type="inferred from homology"/>
<dbReference type="Proteomes" id="UP000242146">
    <property type="component" value="Unassembled WGS sequence"/>
</dbReference>
<evidence type="ECO:0000256" key="3">
    <source>
        <dbReference type="ARBA" id="ARBA00022723"/>
    </source>
</evidence>
<feature type="transmembrane region" description="Helical" evidence="7">
    <location>
        <begin position="20"/>
        <end position="37"/>
    </location>
</feature>
<comment type="caution">
    <text evidence="8">The sequence shown here is derived from an EMBL/GenBank/DDBJ whole genome shotgun (WGS) entry which is preliminary data.</text>
</comment>
<evidence type="ECO:0000313" key="9">
    <source>
        <dbReference type="Proteomes" id="UP000242146"/>
    </source>
</evidence>
<evidence type="ECO:0000256" key="4">
    <source>
        <dbReference type="ARBA" id="ARBA00023004"/>
    </source>
</evidence>
<keyword evidence="6" id="KW-0560">Oxidoreductase</keyword>
<dbReference type="InterPro" id="IPR017972">
    <property type="entry name" value="Cyt_P450_CS"/>
</dbReference>
<evidence type="ECO:0000256" key="6">
    <source>
        <dbReference type="RuleBase" id="RU000461"/>
    </source>
</evidence>
<protein>
    <submittedName>
        <fullName evidence="8">Cytochrome P450</fullName>
    </submittedName>
</protein>
<name>A0A1X2GCH4_9FUNG</name>
<dbReference type="GO" id="GO:0016705">
    <property type="term" value="F:oxidoreductase activity, acting on paired donors, with incorporation or reduction of molecular oxygen"/>
    <property type="evidence" value="ECO:0007669"/>
    <property type="project" value="InterPro"/>
</dbReference>
<dbReference type="EMBL" id="MCGT01000023">
    <property type="protein sequence ID" value="ORX50564.1"/>
    <property type="molecule type" value="Genomic_DNA"/>
</dbReference>
<keyword evidence="3 5" id="KW-0479">Metal-binding</keyword>
<dbReference type="AlphaFoldDB" id="A0A1X2GCH4"/>
<dbReference type="InterPro" id="IPR036396">
    <property type="entry name" value="Cyt_P450_sf"/>
</dbReference>
<evidence type="ECO:0000256" key="1">
    <source>
        <dbReference type="ARBA" id="ARBA00001971"/>
    </source>
</evidence>
<dbReference type="PANTHER" id="PTHR46206:SF7">
    <property type="entry name" value="P450, PUTATIVE (EUROFUNG)-RELATED"/>
    <property type="match status" value="1"/>
</dbReference>
<dbReference type="Gene3D" id="1.10.630.10">
    <property type="entry name" value="Cytochrome P450"/>
    <property type="match status" value="1"/>
</dbReference>
<evidence type="ECO:0000313" key="8">
    <source>
        <dbReference type="EMBL" id="ORX50564.1"/>
    </source>
</evidence>